<comment type="caution">
    <text evidence="6">The sequence shown here is derived from an EMBL/GenBank/DDBJ whole genome shotgun (WGS) entry which is preliminary data.</text>
</comment>
<reference evidence="7" key="1">
    <citation type="submission" date="2018-02" db="EMBL/GenBank/DDBJ databases">
        <title>Genome sequencing of Solimonas sp. HR-BB.</title>
        <authorList>
            <person name="Lee Y."/>
            <person name="Jeon C.O."/>
        </authorList>
    </citation>
    <scope>NUCLEOTIDE SEQUENCE [LARGE SCALE GENOMIC DNA]</scope>
    <source>
        <strain evidence="7">HR-U</strain>
    </source>
</reference>
<dbReference type="PANTHER" id="PTHR43179:SF12">
    <property type="entry name" value="GALACTOFURANOSYLTRANSFERASE GLFT2"/>
    <property type="match status" value="1"/>
</dbReference>
<dbReference type="GO" id="GO:0016757">
    <property type="term" value="F:glycosyltransferase activity"/>
    <property type="evidence" value="ECO:0007669"/>
    <property type="project" value="UniProtKB-KW"/>
</dbReference>
<evidence type="ECO:0000313" key="7">
    <source>
        <dbReference type="Proteomes" id="UP000239590"/>
    </source>
</evidence>
<feature type="domain" description="Glycosyltransferase 2-like" evidence="5">
    <location>
        <begin position="4"/>
        <end position="129"/>
    </location>
</feature>
<proteinExistence type="inferred from homology"/>
<dbReference type="InterPro" id="IPR001173">
    <property type="entry name" value="Glyco_trans_2-like"/>
</dbReference>
<dbReference type="OrthoDB" id="9801954at2"/>
<protein>
    <submittedName>
        <fullName evidence="6">Glycosyl transferase family 2</fullName>
    </submittedName>
</protein>
<dbReference type="CDD" id="cd00761">
    <property type="entry name" value="Glyco_tranf_GTA_type"/>
    <property type="match status" value="1"/>
</dbReference>
<comment type="similarity">
    <text evidence="1">Belongs to the glycosyltransferase 2 family.</text>
</comment>
<dbReference type="AlphaFoldDB" id="A0A2S7IQW8"/>
<dbReference type="Proteomes" id="UP000239590">
    <property type="component" value="Unassembled WGS sequence"/>
</dbReference>
<dbReference type="SUPFAM" id="SSF53448">
    <property type="entry name" value="Nucleotide-diphospho-sugar transferases"/>
    <property type="match status" value="1"/>
</dbReference>
<feature type="transmembrane region" description="Helical" evidence="4">
    <location>
        <begin position="292"/>
        <end position="311"/>
    </location>
</feature>
<keyword evidence="7" id="KW-1185">Reference proteome</keyword>
<feature type="transmembrane region" description="Helical" evidence="4">
    <location>
        <begin position="256"/>
        <end position="280"/>
    </location>
</feature>
<dbReference type="EMBL" id="PTRA01000001">
    <property type="protein sequence ID" value="PQA60111.1"/>
    <property type="molecule type" value="Genomic_DNA"/>
</dbReference>
<dbReference type="Gene3D" id="3.90.550.10">
    <property type="entry name" value="Spore Coat Polysaccharide Biosynthesis Protein SpsA, Chain A"/>
    <property type="match status" value="1"/>
</dbReference>
<keyword evidence="3 6" id="KW-0808">Transferase</keyword>
<keyword evidence="2" id="KW-0328">Glycosyltransferase</keyword>
<evidence type="ECO:0000256" key="3">
    <source>
        <dbReference type="ARBA" id="ARBA00022679"/>
    </source>
</evidence>
<dbReference type="Pfam" id="PF00535">
    <property type="entry name" value="Glycos_transf_2"/>
    <property type="match status" value="1"/>
</dbReference>
<keyword evidence="4" id="KW-1133">Transmembrane helix</keyword>
<sequence>MQLSVIIPTFRRPELLKRCLQALTHQTLDPAAYEILVVDDDNDISTRVQVLSIAAHTNVRIRYYGQPQRRGPAAARNRGWQQARSPYVAFTDDDCIPDSNWLNVLLDAFAQGAQVITGRVVVPLSEAPTDYDRTTALLETAEFVTANCACIRSLLEQVGGLEEQFDRAWREDSDLQFKFIQHGIPIVKSNQAVIIHPIRSAKCWGCLKDESKNRYDALLYKRHPQLFRERIPTYAPLVRLYYTLVVSFLLGLGSGLAGAGTVSTVAFAIWALGTLILVGWRLRNTAQPLRHLPTTLVSALATPFLSIYWRLYGAVQYRVLYA</sequence>
<dbReference type="RefSeq" id="WP_104712063.1">
    <property type="nucleotide sequence ID" value="NZ_PTRA01000001.1"/>
</dbReference>
<evidence type="ECO:0000256" key="1">
    <source>
        <dbReference type="ARBA" id="ARBA00006739"/>
    </source>
</evidence>
<organism evidence="6 7">
    <name type="scientific">Siphonobacter curvatus</name>
    <dbReference type="NCBI Taxonomy" id="2094562"/>
    <lineage>
        <taxon>Bacteria</taxon>
        <taxon>Pseudomonadati</taxon>
        <taxon>Bacteroidota</taxon>
        <taxon>Cytophagia</taxon>
        <taxon>Cytophagales</taxon>
        <taxon>Cytophagaceae</taxon>
        <taxon>Siphonobacter</taxon>
    </lineage>
</organism>
<feature type="transmembrane region" description="Helical" evidence="4">
    <location>
        <begin position="231"/>
        <end position="250"/>
    </location>
</feature>
<evidence type="ECO:0000313" key="6">
    <source>
        <dbReference type="EMBL" id="PQA60111.1"/>
    </source>
</evidence>
<dbReference type="InterPro" id="IPR029044">
    <property type="entry name" value="Nucleotide-diphossugar_trans"/>
</dbReference>
<gene>
    <name evidence="6" type="ORF">C5O19_10985</name>
</gene>
<name>A0A2S7IQW8_9BACT</name>
<dbReference type="PANTHER" id="PTHR43179">
    <property type="entry name" value="RHAMNOSYLTRANSFERASE WBBL"/>
    <property type="match status" value="1"/>
</dbReference>
<keyword evidence="4" id="KW-0472">Membrane</keyword>
<keyword evidence="4" id="KW-0812">Transmembrane</keyword>
<evidence type="ECO:0000259" key="5">
    <source>
        <dbReference type="Pfam" id="PF00535"/>
    </source>
</evidence>
<evidence type="ECO:0000256" key="2">
    <source>
        <dbReference type="ARBA" id="ARBA00022676"/>
    </source>
</evidence>
<accession>A0A2S7IQW8</accession>
<evidence type="ECO:0000256" key="4">
    <source>
        <dbReference type="SAM" id="Phobius"/>
    </source>
</evidence>